<dbReference type="STRING" id="1302689.RG47T_2061"/>
<name>A0A1Q5ZXV7_9SPHI</name>
<gene>
    <name evidence="1" type="ORF">RG47T_2061</name>
</gene>
<sequence>MNGGAAVRLSAFVSTKIIETEMIKTNKIYRKTLIINILQYF</sequence>
<dbReference type="AlphaFoldDB" id="A0A1Q5ZXV7"/>
<proteinExistence type="predicted"/>
<protein>
    <submittedName>
        <fullName evidence="1">Uncharacterized protein</fullName>
    </submittedName>
</protein>
<accession>A0A1Q5ZXV7</accession>
<comment type="caution">
    <text evidence="1">The sequence shown here is derived from an EMBL/GenBank/DDBJ whole genome shotgun (WGS) entry which is preliminary data.</text>
</comment>
<evidence type="ECO:0000313" key="2">
    <source>
        <dbReference type="Proteomes" id="UP000186720"/>
    </source>
</evidence>
<organism evidence="1 2">
    <name type="scientific">Mucilaginibacter polytrichastri</name>
    <dbReference type="NCBI Taxonomy" id="1302689"/>
    <lineage>
        <taxon>Bacteria</taxon>
        <taxon>Pseudomonadati</taxon>
        <taxon>Bacteroidota</taxon>
        <taxon>Sphingobacteriia</taxon>
        <taxon>Sphingobacteriales</taxon>
        <taxon>Sphingobacteriaceae</taxon>
        <taxon>Mucilaginibacter</taxon>
    </lineage>
</organism>
<evidence type="ECO:0000313" key="1">
    <source>
        <dbReference type="EMBL" id="OKS86605.1"/>
    </source>
</evidence>
<dbReference type="EMBL" id="MPPL01000001">
    <property type="protein sequence ID" value="OKS86605.1"/>
    <property type="molecule type" value="Genomic_DNA"/>
</dbReference>
<dbReference type="Proteomes" id="UP000186720">
    <property type="component" value="Unassembled WGS sequence"/>
</dbReference>
<keyword evidence="2" id="KW-1185">Reference proteome</keyword>
<reference evidence="1 2" key="1">
    <citation type="submission" date="2016-11" db="EMBL/GenBank/DDBJ databases">
        <title>Whole Genome Sequencing of Mucilaginibacter polytrichastri RG4-7(T) isolated from the moss sample.</title>
        <authorList>
            <person name="Li Y."/>
        </authorList>
    </citation>
    <scope>NUCLEOTIDE SEQUENCE [LARGE SCALE GENOMIC DNA]</scope>
    <source>
        <strain evidence="1 2">RG4-7</strain>
    </source>
</reference>